<protein>
    <recommendedName>
        <fullName evidence="2">Gingipain domain-containing protein</fullName>
    </recommendedName>
</protein>
<proteinExistence type="predicted"/>
<dbReference type="EMBL" id="DTGD01000198">
    <property type="protein sequence ID" value="HGB36302.1"/>
    <property type="molecule type" value="Genomic_DNA"/>
</dbReference>
<organism evidence="3">
    <name type="scientific">candidate division WOR-3 bacterium</name>
    <dbReference type="NCBI Taxonomy" id="2052148"/>
    <lineage>
        <taxon>Bacteria</taxon>
        <taxon>Bacteria division WOR-3</taxon>
    </lineage>
</organism>
<dbReference type="GO" id="GO:0006508">
    <property type="term" value="P:proteolysis"/>
    <property type="evidence" value="ECO:0007669"/>
    <property type="project" value="InterPro"/>
</dbReference>
<dbReference type="InterPro" id="IPR029031">
    <property type="entry name" value="Gingipain_N_sf"/>
</dbReference>
<accession>A0A7V3KP77</accession>
<keyword evidence="1" id="KW-0732">Signal</keyword>
<reference evidence="3" key="1">
    <citation type="journal article" date="2020" name="mSystems">
        <title>Genome- and Community-Level Interaction Insights into Carbon Utilization and Element Cycling Functions of Hydrothermarchaeota in Hydrothermal Sediment.</title>
        <authorList>
            <person name="Zhou Z."/>
            <person name="Liu Y."/>
            <person name="Xu W."/>
            <person name="Pan J."/>
            <person name="Luo Z.H."/>
            <person name="Li M."/>
        </authorList>
    </citation>
    <scope>NUCLEOTIDE SEQUENCE [LARGE SCALE GENOMIC DNA]</scope>
    <source>
        <strain evidence="3">SpSt-754</strain>
    </source>
</reference>
<feature type="domain" description="Gingipain" evidence="2">
    <location>
        <begin position="76"/>
        <end position="435"/>
    </location>
</feature>
<evidence type="ECO:0000313" key="3">
    <source>
        <dbReference type="EMBL" id="HGB36302.1"/>
    </source>
</evidence>
<dbReference type="AlphaFoldDB" id="A0A7V3KP77"/>
<sequence length="972" mass="110015">MKKEAPFDTTFYKGKAFYPDSYYTYRLVHSGPDTTLELQLFPLRYNPGDSLVEYITKFIVTVDGEVAKQDSSQPLYLVIAPQDFRNTLAPLIKLRKQKGYFVQFKSLEEIYSHYQGRNNAEKIRNFLKTYAGLEREKFLLLVGDETVIPIVYLYAFDCEAGFAPNENNIPSDLYYADINGDYDANGNSVYGEVADSVELYPDFYVGRLPVRDTLELQRYLYKLLNYEMLPDTASLHKAIFLAQILWKVPYTDQSVHKEYIREKFLPADFTVKGFYESYGNAVKTDIIRALNDGANLVNHDGHGWYTGMWFGSDYIGISDAQDLNNIYAPFFLYSIGCWVGALDYNSLAEELIKARGGAIGVVANSRYGWGAPGNPGFGYSDLFDNEFFKLLFRDKDDELGKVFWNHKAGFAPLVRDTNVYRWCYYEINLLGDPALYPWRGVPKDFDIFSKDVNRGSIKLSVGYEGLPLSGVTATLMMGDSVLGIQKSDISGIISFNVDTLYDSVLLTLWKPSFNLYWEWIPLKEKNVVFNVKVKGDSGFRDWVKAGENNVVSILVFNKGQSEFVDTIQLSSKGLVFAPNRIPVDVPPGESLSFDVKCTVPESLKTNTIKVLEISSRIGRSSYPLKIAWPSVYFASYSLEDSLLILRFQNNSFMDLKGRVLGVFELPGLLPLRFYSDSILAQSGSEFALKTDIPDSKNLRVFLDFGGTYLQLSIALAFDSALFSSDFETLSGWSGDMSYFCLSDSAGPYGKYLTYKSEYAPFPLQARLFSRRFRLNGKFNLGLWFTYRFPTYGTTGVKISLLKEWFRGDAVYRSEVQDVVFLGAGGALNEKSIYGNWAYYEYEGKIDDDPDSVRLLINFTKDSSSETYWGLDNLRVKSVNNNSFSKEEIAFEGVKVLNFPNILRGETLKLLALSKSSGILTVELFDTGGRKVKGYNLALKEGLNEWILPLSGVKNGIYFVRILNSTKRVVIAK</sequence>
<evidence type="ECO:0000259" key="2">
    <source>
        <dbReference type="Pfam" id="PF01364"/>
    </source>
</evidence>
<dbReference type="Pfam" id="PF01364">
    <property type="entry name" value="Peptidase_C25"/>
    <property type="match status" value="1"/>
</dbReference>
<dbReference type="GO" id="GO:0008234">
    <property type="term" value="F:cysteine-type peptidase activity"/>
    <property type="evidence" value="ECO:0007669"/>
    <property type="project" value="InterPro"/>
</dbReference>
<dbReference type="SUPFAM" id="SSF52129">
    <property type="entry name" value="Caspase-like"/>
    <property type="match status" value="1"/>
</dbReference>
<comment type="caution">
    <text evidence="3">The sequence shown here is derived from an EMBL/GenBank/DDBJ whole genome shotgun (WGS) entry which is preliminary data.</text>
</comment>
<dbReference type="InterPro" id="IPR001769">
    <property type="entry name" value="Gingipain"/>
</dbReference>
<dbReference type="InterPro" id="IPR029030">
    <property type="entry name" value="Caspase-like_dom_sf"/>
</dbReference>
<gene>
    <name evidence="3" type="ORF">ENV38_05300</name>
</gene>
<dbReference type="Gene3D" id="3.40.50.1460">
    <property type="match status" value="1"/>
</dbReference>
<dbReference type="Gene3D" id="3.40.50.10390">
    <property type="entry name" value="Gingipain r, domain 1"/>
    <property type="match status" value="1"/>
</dbReference>
<evidence type="ECO:0000256" key="1">
    <source>
        <dbReference type="ARBA" id="ARBA00022729"/>
    </source>
</evidence>
<name>A0A7V3KP77_UNCW3</name>